<evidence type="ECO:0000313" key="12">
    <source>
        <dbReference type="Proteomes" id="UP000467132"/>
    </source>
</evidence>
<dbReference type="EC" id="2.7.13.3" evidence="2"/>
<dbReference type="Proteomes" id="UP000467132">
    <property type="component" value="Unassembled WGS sequence"/>
</dbReference>
<proteinExistence type="predicted"/>
<evidence type="ECO:0000256" key="8">
    <source>
        <dbReference type="ARBA" id="ARBA00023012"/>
    </source>
</evidence>
<feature type="transmembrane region" description="Helical" evidence="9">
    <location>
        <begin position="51"/>
        <end position="80"/>
    </location>
</feature>
<evidence type="ECO:0000256" key="1">
    <source>
        <dbReference type="ARBA" id="ARBA00000085"/>
    </source>
</evidence>
<reference evidence="11 12" key="1">
    <citation type="submission" date="2018-08" db="EMBL/GenBank/DDBJ databases">
        <title>Murine metabolic-syndrome-specific gut microbial biobank.</title>
        <authorList>
            <person name="Liu C."/>
        </authorList>
    </citation>
    <scope>NUCLEOTIDE SEQUENCE [LARGE SCALE GENOMIC DNA]</scope>
    <source>
        <strain evidence="11 12">583</strain>
    </source>
</reference>
<dbReference type="OrthoDB" id="9781904at2"/>
<dbReference type="Gene3D" id="3.30.565.10">
    <property type="entry name" value="Histidine kinase-like ATPase, C-terminal domain"/>
    <property type="match status" value="1"/>
</dbReference>
<dbReference type="GO" id="GO:0046983">
    <property type="term" value="F:protein dimerization activity"/>
    <property type="evidence" value="ECO:0007669"/>
    <property type="project" value="InterPro"/>
</dbReference>
<name>A0A845QW30_9CLOT</name>
<dbReference type="PANTHER" id="PTHR24421">
    <property type="entry name" value="NITRATE/NITRITE SENSOR PROTEIN NARX-RELATED"/>
    <property type="match status" value="1"/>
</dbReference>
<keyword evidence="7" id="KW-0067">ATP-binding</keyword>
<sequence length="349" mass="41036">MRRFLEKLIIIVFSIYFTYSLNSERDIAFYFLISIIISISLDLISKKNIKYIIYFLFVALTFYDNVFLYYFPLILYNIYIDFKGNFFLFLPLLFIDLTPVIIILSFVSMYLSIYTYKLNKVLNQNRKVRDKLREDTLYLRKYNEQLKIDKEKNIQIALLEERNRISREIHDSIGHTISSSLIQLKALKLLNGENVSNGLDTLSETLGSGMDDIRNSLYNLRNESLNLKHKINEIINEMTGLDIKLIYNIDENLNYKLKYDMLSVVKETITNTVKHSNASNMEIKLLDQPKFYSIIISDNGTNMKDKIDIDDGIGLYSMNKIAIKYNGIFNYKFEDGFRIHLTLMKGNEK</sequence>
<dbReference type="RefSeq" id="WP_160196688.1">
    <property type="nucleotide sequence ID" value="NZ_QXXA01000005.1"/>
</dbReference>
<keyword evidence="9" id="KW-0812">Transmembrane</keyword>
<evidence type="ECO:0000259" key="10">
    <source>
        <dbReference type="Pfam" id="PF07730"/>
    </source>
</evidence>
<keyword evidence="4" id="KW-0808">Transferase</keyword>
<comment type="catalytic activity">
    <reaction evidence="1">
        <text>ATP + protein L-histidine = ADP + protein N-phospho-L-histidine.</text>
        <dbReference type="EC" id="2.7.13.3"/>
    </reaction>
</comment>
<keyword evidence="6" id="KW-0418">Kinase</keyword>
<evidence type="ECO:0000256" key="2">
    <source>
        <dbReference type="ARBA" id="ARBA00012438"/>
    </source>
</evidence>
<keyword evidence="8" id="KW-0902">Two-component regulatory system</keyword>
<dbReference type="EMBL" id="QXXA01000005">
    <property type="protein sequence ID" value="NBI06204.1"/>
    <property type="molecule type" value="Genomic_DNA"/>
</dbReference>
<keyword evidence="9" id="KW-1133">Transmembrane helix</keyword>
<evidence type="ECO:0000256" key="4">
    <source>
        <dbReference type="ARBA" id="ARBA00022679"/>
    </source>
</evidence>
<comment type="caution">
    <text evidence="11">The sequence shown here is derived from an EMBL/GenBank/DDBJ whole genome shotgun (WGS) entry which is preliminary data.</text>
</comment>
<dbReference type="GO" id="GO:0005524">
    <property type="term" value="F:ATP binding"/>
    <property type="evidence" value="ECO:0007669"/>
    <property type="project" value="UniProtKB-KW"/>
</dbReference>
<dbReference type="InterPro" id="IPR050482">
    <property type="entry name" value="Sensor_HK_TwoCompSys"/>
</dbReference>
<gene>
    <name evidence="11" type="ORF">D3Z33_04930</name>
</gene>
<accession>A0A845QW30</accession>
<keyword evidence="9" id="KW-0472">Membrane</keyword>
<evidence type="ECO:0000256" key="6">
    <source>
        <dbReference type="ARBA" id="ARBA00022777"/>
    </source>
</evidence>
<feature type="domain" description="Signal transduction histidine kinase subgroup 3 dimerisation and phosphoacceptor" evidence="10">
    <location>
        <begin position="161"/>
        <end position="224"/>
    </location>
</feature>
<dbReference type="SUPFAM" id="SSF55874">
    <property type="entry name" value="ATPase domain of HSP90 chaperone/DNA topoisomerase II/histidine kinase"/>
    <property type="match status" value="1"/>
</dbReference>
<dbReference type="Pfam" id="PF07730">
    <property type="entry name" value="HisKA_3"/>
    <property type="match status" value="1"/>
</dbReference>
<dbReference type="GO" id="GO:0000155">
    <property type="term" value="F:phosphorelay sensor kinase activity"/>
    <property type="evidence" value="ECO:0007669"/>
    <property type="project" value="InterPro"/>
</dbReference>
<evidence type="ECO:0000313" key="11">
    <source>
        <dbReference type="EMBL" id="NBI06204.1"/>
    </source>
</evidence>
<feature type="transmembrane region" description="Helical" evidence="9">
    <location>
        <begin position="27"/>
        <end position="44"/>
    </location>
</feature>
<dbReference type="AlphaFoldDB" id="A0A845QW30"/>
<keyword evidence="12" id="KW-1185">Reference proteome</keyword>
<organism evidence="11 12">
    <name type="scientific">Senegalia massiliensis</name>
    <dbReference type="NCBI Taxonomy" id="1720316"/>
    <lineage>
        <taxon>Bacteria</taxon>
        <taxon>Bacillati</taxon>
        <taxon>Bacillota</taxon>
        <taxon>Clostridia</taxon>
        <taxon>Eubacteriales</taxon>
        <taxon>Clostridiaceae</taxon>
        <taxon>Senegalia</taxon>
    </lineage>
</organism>
<dbReference type="PANTHER" id="PTHR24421:SF10">
    <property type="entry name" value="NITRATE_NITRITE SENSOR PROTEIN NARQ"/>
    <property type="match status" value="1"/>
</dbReference>
<feature type="transmembrane region" description="Helical" evidence="9">
    <location>
        <begin position="5"/>
        <end position="21"/>
    </location>
</feature>
<evidence type="ECO:0000256" key="3">
    <source>
        <dbReference type="ARBA" id="ARBA00022553"/>
    </source>
</evidence>
<evidence type="ECO:0000256" key="7">
    <source>
        <dbReference type="ARBA" id="ARBA00022840"/>
    </source>
</evidence>
<evidence type="ECO:0000256" key="5">
    <source>
        <dbReference type="ARBA" id="ARBA00022741"/>
    </source>
</evidence>
<keyword evidence="3" id="KW-0597">Phosphoprotein</keyword>
<feature type="transmembrane region" description="Helical" evidence="9">
    <location>
        <begin position="86"/>
        <end position="111"/>
    </location>
</feature>
<dbReference type="GO" id="GO:0016020">
    <property type="term" value="C:membrane"/>
    <property type="evidence" value="ECO:0007669"/>
    <property type="project" value="InterPro"/>
</dbReference>
<dbReference type="InterPro" id="IPR011712">
    <property type="entry name" value="Sig_transdc_His_kin_sub3_dim/P"/>
</dbReference>
<dbReference type="InterPro" id="IPR036890">
    <property type="entry name" value="HATPase_C_sf"/>
</dbReference>
<protein>
    <recommendedName>
        <fullName evidence="2">histidine kinase</fullName>
        <ecNumber evidence="2">2.7.13.3</ecNumber>
    </recommendedName>
</protein>
<evidence type="ECO:0000256" key="9">
    <source>
        <dbReference type="SAM" id="Phobius"/>
    </source>
</evidence>
<keyword evidence="5" id="KW-0547">Nucleotide-binding</keyword>
<dbReference type="Gene3D" id="1.20.5.1930">
    <property type="match status" value="1"/>
</dbReference>